<feature type="non-terminal residue" evidence="2">
    <location>
        <position position="1"/>
    </location>
</feature>
<feature type="compositionally biased region" description="Polar residues" evidence="1">
    <location>
        <begin position="25"/>
        <end position="37"/>
    </location>
</feature>
<evidence type="ECO:0000256" key="1">
    <source>
        <dbReference type="SAM" id="MobiDB-lite"/>
    </source>
</evidence>
<evidence type="ECO:0000313" key="2">
    <source>
        <dbReference type="EMBL" id="GMT17375.1"/>
    </source>
</evidence>
<evidence type="ECO:0000313" key="3">
    <source>
        <dbReference type="Proteomes" id="UP001432322"/>
    </source>
</evidence>
<dbReference type="EMBL" id="BTSY01000003">
    <property type="protein sequence ID" value="GMT17375.1"/>
    <property type="molecule type" value="Genomic_DNA"/>
</dbReference>
<feature type="non-terminal residue" evidence="2">
    <location>
        <position position="80"/>
    </location>
</feature>
<organism evidence="2 3">
    <name type="scientific">Pristionchus fissidentatus</name>
    <dbReference type="NCBI Taxonomy" id="1538716"/>
    <lineage>
        <taxon>Eukaryota</taxon>
        <taxon>Metazoa</taxon>
        <taxon>Ecdysozoa</taxon>
        <taxon>Nematoda</taxon>
        <taxon>Chromadorea</taxon>
        <taxon>Rhabditida</taxon>
        <taxon>Rhabditina</taxon>
        <taxon>Diplogasteromorpha</taxon>
        <taxon>Diplogasteroidea</taxon>
        <taxon>Neodiplogasteridae</taxon>
        <taxon>Pristionchus</taxon>
    </lineage>
</organism>
<keyword evidence="3" id="KW-1185">Reference proteome</keyword>
<proteinExistence type="predicted"/>
<feature type="region of interest" description="Disordered" evidence="1">
    <location>
        <begin position="1"/>
        <end position="37"/>
    </location>
</feature>
<comment type="caution">
    <text evidence="2">The sequence shown here is derived from an EMBL/GenBank/DDBJ whole genome shotgun (WGS) entry which is preliminary data.</text>
</comment>
<accession>A0AAV5VCF6</accession>
<dbReference type="AlphaFoldDB" id="A0AAV5VCF6"/>
<reference evidence="2" key="1">
    <citation type="submission" date="2023-10" db="EMBL/GenBank/DDBJ databases">
        <title>Genome assembly of Pristionchus species.</title>
        <authorList>
            <person name="Yoshida K."/>
            <person name="Sommer R.J."/>
        </authorList>
    </citation>
    <scope>NUCLEOTIDE SEQUENCE</scope>
    <source>
        <strain evidence="2">RS5133</strain>
    </source>
</reference>
<sequence length="80" mass="8428">ADSGLINFYDGSSTSDDAEFESLETESLSPISDTCSNSSVSATTQLKQLLGKSSIPSHLVSLRSSSSRHLSSALSKDETE</sequence>
<dbReference type="Proteomes" id="UP001432322">
    <property type="component" value="Unassembled WGS sequence"/>
</dbReference>
<name>A0AAV5VCF6_9BILA</name>
<protein>
    <submittedName>
        <fullName evidence="2">Uncharacterized protein</fullName>
    </submittedName>
</protein>
<gene>
    <name evidence="2" type="ORF">PFISCL1PPCAC_8672</name>
</gene>